<dbReference type="InterPro" id="IPR008538">
    <property type="entry name" value="Uma2"/>
</dbReference>
<organism evidence="2">
    <name type="scientific">Lyngbya confervoides BDU141951</name>
    <dbReference type="NCBI Taxonomy" id="1574623"/>
    <lineage>
        <taxon>Bacteria</taxon>
        <taxon>Bacillati</taxon>
        <taxon>Cyanobacteriota</taxon>
        <taxon>Cyanophyceae</taxon>
        <taxon>Oscillatoriophycideae</taxon>
        <taxon>Oscillatoriales</taxon>
        <taxon>Microcoleaceae</taxon>
        <taxon>Lyngbya</taxon>
    </lineage>
</organism>
<dbReference type="InterPro" id="IPR011335">
    <property type="entry name" value="Restrct_endonuc-II-like"/>
</dbReference>
<reference evidence="2" key="1">
    <citation type="submission" date="2014-11" db="EMBL/GenBank/DDBJ databases">
        <authorList>
            <person name="Malar M.C."/>
            <person name="Sen D."/>
            <person name="Tripathy S."/>
        </authorList>
    </citation>
    <scope>NUCLEOTIDE SEQUENCE</scope>
    <source>
        <strain evidence="2">BDU141951</strain>
    </source>
</reference>
<dbReference type="AlphaFoldDB" id="A0A0C1YCC4"/>
<dbReference type="Pfam" id="PF05685">
    <property type="entry name" value="Uma2"/>
    <property type="match status" value="1"/>
</dbReference>
<evidence type="ECO:0000259" key="1">
    <source>
        <dbReference type="Pfam" id="PF05685"/>
    </source>
</evidence>
<protein>
    <submittedName>
        <fullName evidence="2">Uma2 family endonuclease</fullName>
    </submittedName>
</protein>
<dbReference type="InterPro" id="IPR012296">
    <property type="entry name" value="Nuclease_put_TT1808"/>
</dbReference>
<dbReference type="EMBL" id="JTHE02000003">
    <property type="protein sequence ID" value="NEV66095.1"/>
    <property type="molecule type" value="Genomic_DNA"/>
</dbReference>
<reference evidence="2" key="2">
    <citation type="journal article" date="2015" name="Genome Announc.">
        <title>Draft Genome Sequence of Filamentous Marine Cyanobacterium Lyngbya confervoides Strain BDU141951.</title>
        <authorList>
            <person name="Chandrababunaidu M.M."/>
            <person name="Sen D."/>
            <person name="Tripathy S."/>
        </authorList>
    </citation>
    <scope>NUCLEOTIDE SEQUENCE</scope>
    <source>
        <strain evidence="2">BDU141951</strain>
    </source>
</reference>
<proteinExistence type="predicted"/>
<keyword evidence="2" id="KW-0255">Endonuclease</keyword>
<evidence type="ECO:0000313" key="2">
    <source>
        <dbReference type="EMBL" id="NEV66095.1"/>
    </source>
</evidence>
<dbReference type="CDD" id="cd06260">
    <property type="entry name" value="DUF820-like"/>
    <property type="match status" value="1"/>
</dbReference>
<keyword evidence="2" id="KW-0540">Nuclease</keyword>
<dbReference type="Gene3D" id="3.90.1570.10">
    <property type="entry name" value="tt1808, chain A"/>
    <property type="match status" value="1"/>
</dbReference>
<sequence length="212" mass="23723">MTLSTSPTQTDTWVKATWDDFAALMDDPQYEEGRGYFDHGYMRIEMASLGRGHARQNTLISQLISIYGMLRNLRIIGLMNGSIYKPGERGCQPDMAFYIGDDFQIPPQDNAPIDVNVFGPPALAIEISGSTFKDDLGAKRLLYERLGVAEYWVVNVAEYDVIAFAVADQRSGEVQTSEVLPGLEIGLVEEALRRSQTADDSTLMRWLMETLQ</sequence>
<accession>A0A0C1YCC4</accession>
<name>A0A0C1YCC4_9CYAN</name>
<dbReference type="SUPFAM" id="SSF52980">
    <property type="entry name" value="Restriction endonuclease-like"/>
    <property type="match status" value="1"/>
</dbReference>
<reference evidence="2" key="3">
    <citation type="submission" date="2020-02" db="EMBL/GenBank/DDBJ databases">
        <authorList>
            <person name="Sarangi A.N."/>
            <person name="Ghosh S."/>
            <person name="Mukherjee M."/>
            <person name="Tripathy S."/>
        </authorList>
    </citation>
    <scope>NUCLEOTIDE SEQUENCE</scope>
    <source>
        <strain evidence="2">BDU141951</strain>
    </source>
</reference>
<dbReference type="PANTHER" id="PTHR35400">
    <property type="entry name" value="SLR1083 PROTEIN"/>
    <property type="match status" value="1"/>
</dbReference>
<gene>
    <name evidence="2" type="ORF">QQ91_003085</name>
</gene>
<dbReference type="GO" id="GO:0004519">
    <property type="term" value="F:endonuclease activity"/>
    <property type="evidence" value="ECO:0007669"/>
    <property type="project" value="UniProtKB-KW"/>
</dbReference>
<feature type="domain" description="Putative restriction endonuclease" evidence="1">
    <location>
        <begin position="18"/>
        <end position="193"/>
    </location>
</feature>
<comment type="caution">
    <text evidence="2">The sequence shown here is derived from an EMBL/GenBank/DDBJ whole genome shotgun (WGS) entry which is preliminary data.</text>
</comment>
<keyword evidence="2" id="KW-0378">Hydrolase</keyword>
<dbReference type="PANTHER" id="PTHR35400:SF1">
    <property type="entry name" value="SLR1083 PROTEIN"/>
    <property type="match status" value="1"/>
</dbReference>